<proteinExistence type="predicted"/>
<dbReference type="EMBL" id="CAADFY010000222">
    <property type="protein sequence ID" value="VFK60584.1"/>
    <property type="molecule type" value="Genomic_DNA"/>
</dbReference>
<protein>
    <recommendedName>
        <fullName evidence="3">DUF3987 domain-containing protein</fullName>
    </recommendedName>
</protein>
<accession>A0A451A3H9</accession>
<sequence length="246" mass="27039">MKVLPECLRRSAEEVARFTKTPVVSSAVVGLSVAALAIGKKARIQARPGLTHNPALFHVLIATSGERKSPVFKTMTAPLENRIEQEMETYKVESGRIKVANQVTDALLADLKKQGASPKISDKERKDIIDRMAEQETERIPSSPSPRMFTSDITEKRLFQRMHERGGEYAVLSGEGRPVMNNILGRYSGKDRTGDGIYLAGITEDTITRDRVGNENGPEDRMIINPCNGSTPLSCCSQSTIIPISL</sequence>
<dbReference type="EMBL" id="CAADFV010000219">
    <property type="protein sequence ID" value="VFK69893.1"/>
    <property type="molecule type" value="Genomic_DNA"/>
</dbReference>
<evidence type="ECO:0000313" key="2">
    <source>
        <dbReference type="EMBL" id="VFK69893.1"/>
    </source>
</evidence>
<dbReference type="InterPro" id="IPR025048">
    <property type="entry name" value="DUF3987"/>
</dbReference>
<organism evidence="1">
    <name type="scientific">Candidatus Kentrum sp. TUN</name>
    <dbReference type="NCBI Taxonomy" id="2126343"/>
    <lineage>
        <taxon>Bacteria</taxon>
        <taxon>Pseudomonadati</taxon>
        <taxon>Pseudomonadota</taxon>
        <taxon>Gammaproteobacteria</taxon>
        <taxon>Candidatus Kentrum</taxon>
    </lineage>
</organism>
<name>A0A451A3H9_9GAMM</name>
<evidence type="ECO:0000313" key="1">
    <source>
        <dbReference type="EMBL" id="VFK60584.1"/>
    </source>
</evidence>
<dbReference type="Pfam" id="PF13148">
    <property type="entry name" value="DUF3987"/>
    <property type="match status" value="1"/>
</dbReference>
<dbReference type="AlphaFoldDB" id="A0A451A3H9"/>
<reference evidence="1" key="1">
    <citation type="submission" date="2019-02" db="EMBL/GenBank/DDBJ databases">
        <authorList>
            <person name="Gruber-Vodicka R. H."/>
            <person name="Seah K. B. B."/>
        </authorList>
    </citation>
    <scope>NUCLEOTIDE SEQUENCE</scope>
    <source>
        <strain evidence="2">BECK_BY2</strain>
        <strain evidence="1">BECK_BY3</strain>
    </source>
</reference>
<gene>
    <name evidence="2" type="ORF">BECKTUN1418E_GA0071001_12192</name>
    <name evidence="1" type="ORF">BECKTUN1418F_GA0071002_12222</name>
</gene>
<evidence type="ECO:0008006" key="3">
    <source>
        <dbReference type="Google" id="ProtNLM"/>
    </source>
</evidence>